<dbReference type="AGR" id="RGD:9298384"/>
<dbReference type="Proteomes" id="UP000002494">
    <property type="component" value="Chromosome 4"/>
</dbReference>
<accession>A0A8I6A766</accession>
<evidence type="ECO:0000313" key="2">
    <source>
        <dbReference type="Ensembl" id="ENSRNOP00000087007.2"/>
    </source>
</evidence>
<evidence type="ECO:0000313" key="3">
    <source>
        <dbReference type="Proteomes" id="UP000002494"/>
    </source>
</evidence>
<dbReference type="OrthoDB" id="5989977at2759"/>
<dbReference type="GeneTree" id="ENSGT00640000091917"/>
<keyword evidence="3" id="KW-1185">Reference proteome</keyword>
<dbReference type="RGD" id="9298384">
    <property type="gene designation" value="Smkr1-ps1"/>
</dbReference>
<feature type="region of interest" description="Disordered" evidence="1">
    <location>
        <begin position="42"/>
        <end position="83"/>
    </location>
</feature>
<dbReference type="Ensembl" id="ENSRNOT00000111324.2">
    <property type="protein sequence ID" value="ENSRNOP00000087007.2"/>
    <property type="gene ID" value="ENSRNOG00000070702.2"/>
</dbReference>
<evidence type="ECO:0000256" key="1">
    <source>
        <dbReference type="SAM" id="MobiDB-lite"/>
    </source>
</evidence>
<reference evidence="2" key="1">
    <citation type="submission" date="2024-01" db="EMBL/GenBank/DDBJ databases">
        <title>GRCr8: a new rat reference genome assembly contstructed from accurate long reads and long range scaffolding.</title>
        <authorList>
            <person name="Doris P.A."/>
            <person name="Kalbfleisch T."/>
            <person name="Li K."/>
            <person name="Howe K."/>
            <person name="Wood J."/>
        </authorList>
    </citation>
    <scope>NUCLEOTIDE SEQUENCE [LARGE SCALE GENOMIC DNA]</scope>
    <source>
        <strain evidence="2">Brown Norway</strain>
    </source>
</reference>
<dbReference type="OMA" id="QVNSARF"/>
<protein>
    <submittedName>
        <fullName evidence="2">Small lysine-rich protein 1</fullName>
    </submittedName>
</protein>
<evidence type="ECO:0000313" key="4">
    <source>
        <dbReference type="RGD" id="9298384"/>
    </source>
</evidence>
<dbReference type="InterPro" id="IPR037760">
    <property type="entry name" value="SMKR1"/>
</dbReference>
<dbReference type="PANTHER" id="PTHR37932">
    <property type="entry name" value="SMALL LYSINE-RICH PROTEIN 1"/>
    <property type="match status" value="1"/>
</dbReference>
<reference evidence="2" key="2">
    <citation type="submission" date="2025-08" db="UniProtKB">
        <authorList>
            <consortium name="Ensembl"/>
        </authorList>
    </citation>
    <scope>IDENTIFICATION</scope>
    <source>
        <strain evidence="2">Brown Norway</strain>
    </source>
</reference>
<sequence length="123" mass="13468">NSARFGRVRALDSGLSECLGAEPREWGEANLVYQHLRLRTPRRRSIGGAATAGAGGNTRAGKRKKRKGRGKAGKKQKQKKPEVDILSPAAMLNLYYIAHNVADCLYLRGFPWPGAPKGKRGKK</sequence>
<feature type="compositionally biased region" description="Basic residues" evidence="1">
    <location>
        <begin position="60"/>
        <end position="78"/>
    </location>
</feature>
<dbReference type="AlphaFoldDB" id="A0A8I6A766"/>
<proteinExistence type="predicted"/>
<dbReference type="PANTHER" id="PTHR37932:SF1">
    <property type="entry name" value="SMALL LYSINE-RICH PROTEIN 1"/>
    <property type="match status" value="1"/>
</dbReference>
<reference evidence="2" key="3">
    <citation type="submission" date="2025-09" db="UniProtKB">
        <authorList>
            <consortium name="Ensembl"/>
        </authorList>
    </citation>
    <scope>IDENTIFICATION</scope>
    <source>
        <strain evidence="2">Brown Norway</strain>
    </source>
</reference>
<organism evidence="2 3">
    <name type="scientific">Rattus norvegicus</name>
    <name type="common">Rat</name>
    <dbReference type="NCBI Taxonomy" id="10116"/>
    <lineage>
        <taxon>Eukaryota</taxon>
        <taxon>Metazoa</taxon>
        <taxon>Chordata</taxon>
        <taxon>Craniata</taxon>
        <taxon>Vertebrata</taxon>
        <taxon>Euteleostomi</taxon>
        <taxon>Mammalia</taxon>
        <taxon>Eutheria</taxon>
        <taxon>Euarchontoglires</taxon>
        <taxon>Glires</taxon>
        <taxon>Rodentia</taxon>
        <taxon>Myomorpha</taxon>
        <taxon>Muroidea</taxon>
        <taxon>Muridae</taxon>
        <taxon>Murinae</taxon>
        <taxon>Rattus</taxon>
    </lineage>
</organism>
<gene>
    <name evidence="4" type="primary">Smkr1-ps1</name>
    <name evidence="2" type="synonym">Smkr1</name>
</gene>
<name>A0A8I6A766_RAT</name>